<dbReference type="Proteomes" id="UP001055429">
    <property type="component" value="Chromosome"/>
</dbReference>
<keyword evidence="7" id="KW-0482">Metalloprotease</keyword>
<keyword evidence="6" id="KW-0862">Zinc</keyword>
<evidence type="ECO:0000313" key="11">
    <source>
        <dbReference type="EMBL" id="URI16526.1"/>
    </source>
</evidence>
<dbReference type="InterPro" id="IPR006311">
    <property type="entry name" value="TAT_signal"/>
</dbReference>
<keyword evidence="5" id="KW-0378">Hydrolase</keyword>
<dbReference type="Gene3D" id="3.40.390.10">
    <property type="entry name" value="Collagenase (Catalytic Domain)"/>
    <property type="match status" value="1"/>
</dbReference>
<reference evidence="11" key="1">
    <citation type="submission" date="2022-05" db="EMBL/GenBank/DDBJ databases">
        <title>Brevundimonas albigilva TT17 genome sequence.</title>
        <authorList>
            <person name="Lee K."/>
            <person name="Son H."/>
        </authorList>
    </citation>
    <scope>NUCLEOTIDE SEQUENCE</scope>
    <source>
        <strain evidence="11">TT17</strain>
    </source>
</reference>
<dbReference type="EMBL" id="CP097649">
    <property type="protein sequence ID" value="URI16526.1"/>
    <property type="molecule type" value="Genomic_DNA"/>
</dbReference>
<keyword evidence="4" id="KW-0479">Metal-binding</keyword>
<evidence type="ECO:0000256" key="7">
    <source>
        <dbReference type="ARBA" id="ARBA00023049"/>
    </source>
</evidence>
<dbReference type="InterPro" id="IPR008753">
    <property type="entry name" value="Peptidase_M13_N"/>
</dbReference>
<evidence type="ECO:0000256" key="3">
    <source>
        <dbReference type="ARBA" id="ARBA00022670"/>
    </source>
</evidence>
<feature type="signal peptide" evidence="8">
    <location>
        <begin position="1"/>
        <end position="25"/>
    </location>
</feature>
<dbReference type="PROSITE" id="PS51318">
    <property type="entry name" value="TAT"/>
    <property type="match status" value="1"/>
</dbReference>
<dbReference type="Gene3D" id="1.10.1380.10">
    <property type="entry name" value="Neutral endopeptidase , domain2"/>
    <property type="match status" value="1"/>
</dbReference>
<keyword evidence="8" id="KW-0732">Signal</keyword>
<evidence type="ECO:0000256" key="6">
    <source>
        <dbReference type="ARBA" id="ARBA00022833"/>
    </source>
</evidence>
<gene>
    <name evidence="11" type="ORF">M8231_05995</name>
</gene>
<dbReference type="SUPFAM" id="SSF55486">
    <property type="entry name" value="Metalloproteases ('zincins'), catalytic domain"/>
    <property type="match status" value="1"/>
</dbReference>
<dbReference type="Pfam" id="PF01431">
    <property type="entry name" value="Peptidase_M13"/>
    <property type="match status" value="1"/>
</dbReference>
<accession>A0ABY4SNP0</accession>
<evidence type="ECO:0000313" key="12">
    <source>
        <dbReference type="Proteomes" id="UP001055429"/>
    </source>
</evidence>
<evidence type="ECO:0000259" key="10">
    <source>
        <dbReference type="Pfam" id="PF05649"/>
    </source>
</evidence>
<dbReference type="InterPro" id="IPR018497">
    <property type="entry name" value="Peptidase_M13_C"/>
</dbReference>
<evidence type="ECO:0000256" key="8">
    <source>
        <dbReference type="SAM" id="SignalP"/>
    </source>
</evidence>
<evidence type="ECO:0000256" key="1">
    <source>
        <dbReference type="ARBA" id="ARBA00001947"/>
    </source>
</evidence>
<keyword evidence="12" id="KW-1185">Reference proteome</keyword>
<dbReference type="PRINTS" id="PR00786">
    <property type="entry name" value="NEPRILYSIN"/>
</dbReference>
<feature type="domain" description="Peptidase M13 N-terminal" evidence="10">
    <location>
        <begin position="58"/>
        <end position="432"/>
    </location>
</feature>
<feature type="domain" description="Peptidase M13 C-terminal" evidence="9">
    <location>
        <begin position="484"/>
        <end position="683"/>
    </location>
</feature>
<dbReference type="InterPro" id="IPR042089">
    <property type="entry name" value="Peptidase_M13_dom_2"/>
</dbReference>
<dbReference type="PANTHER" id="PTHR11733:SF167">
    <property type="entry name" value="FI17812P1-RELATED"/>
    <property type="match status" value="1"/>
</dbReference>
<dbReference type="InterPro" id="IPR024079">
    <property type="entry name" value="MetalloPept_cat_dom_sf"/>
</dbReference>
<dbReference type="RefSeq" id="WP_249750787.1">
    <property type="nucleotide sequence ID" value="NZ_CP097298.1"/>
</dbReference>
<sequence>MSNKRHLLAAVAALALTASTGAVVAQTTAPPAVAAPAGHAAIGAWGFDPASRDLSVKPGDDFNRYASGAWLDKAEIPADRTSWSNWDVLYDQTQDYLKAIIENAGAHPDSSPEASKIGGLFNSFMDEARVNRLGAQPLAADLAAVRAADTREKMAVLMGHSFGGFGSSLFSAYVAEDLKNPDAYAVYLSHDGLGLPEREYYLSDQFAEAKTAYQAYVAKMLTLAGWSNPDQAAADILAFETKVAEAHWAIADRRDMVKTYNPTTLAQLATDAPGFPWQAWAQAGGFAGQPQLIVSENTAFPKLAQIFAETPVATLQAWQAFHIADQAAPYLSQAFVDARFDFRGKVLNGTPENRPRWKRGVTLVDGTLGEALGKEYVARHFPPSSKAQMETLVQNLIAAMRVRLQNLDWMSEETKQQALYKIDHFNVKIGYPEKWRDYSGLEIRADDLYGNVERAGAFEWAYNLNKLKGPVDPLEWGMTPQTINAYYNPPRNEIVFPAAILQPPFFDPNADPAVNYGGIGAVIGHEISHGFDDQGRTVDGDGVLRDWWTAEDASKFEQRTGVLGAQFDAAEPLPGVHINGRLTMGENIGDLGGLLVALDAYHLSLHGQPAPVLDGLTGDQRFFLGWAQVWREKIRDAALQQQLATDPHSPGEARAALNLRNVDAWYSAFDVKPGDKGYVAPEDRARIW</sequence>
<dbReference type="CDD" id="cd08662">
    <property type="entry name" value="M13"/>
    <property type="match status" value="1"/>
</dbReference>
<comment type="similarity">
    <text evidence="2">Belongs to the peptidase M13 family.</text>
</comment>
<evidence type="ECO:0000256" key="5">
    <source>
        <dbReference type="ARBA" id="ARBA00022801"/>
    </source>
</evidence>
<dbReference type="PROSITE" id="PS51885">
    <property type="entry name" value="NEPRILYSIN"/>
    <property type="match status" value="1"/>
</dbReference>
<proteinExistence type="inferred from homology"/>
<dbReference type="Pfam" id="PF05649">
    <property type="entry name" value="Peptidase_M13_N"/>
    <property type="match status" value="1"/>
</dbReference>
<dbReference type="InterPro" id="IPR000718">
    <property type="entry name" value="Peptidase_M13"/>
</dbReference>
<organism evidence="11 12">
    <name type="scientific">Brevundimonas albigilva</name>
    <dbReference type="NCBI Taxonomy" id="1312364"/>
    <lineage>
        <taxon>Bacteria</taxon>
        <taxon>Pseudomonadati</taxon>
        <taxon>Pseudomonadota</taxon>
        <taxon>Alphaproteobacteria</taxon>
        <taxon>Caulobacterales</taxon>
        <taxon>Caulobacteraceae</taxon>
        <taxon>Brevundimonas</taxon>
    </lineage>
</organism>
<keyword evidence="3" id="KW-0645">Protease</keyword>
<evidence type="ECO:0000256" key="2">
    <source>
        <dbReference type="ARBA" id="ARBA00007357"/>
    </source>
</evidence>
<feature type="chain" id="PRO_5047311958" evidence="8">
    <location>
        <begin position="26"/>
        <end position="688"/>
    </location>
</feature>
<dbReference type="PANTHER" id="PTHR11733">
    <property type="entry name" value="ZINC METALLOPROTEASE FAMILY M13 NEPRILYSIN-RELATED"/>
    <property type="match status" value="1"/>
</dbReference>
<name>A0ABY4SNP0_9CAUL</name>
<comment type="cofactor">
    <cofactor evidence="1">
        <name>Zn(2+)</name>
        <dbReference type="ChEBI" id="CHEBI:29105"/>
    </cofactor>
</comment>
<protein>
    <submittedName>
        <fullName evidence="11">Peptidase M13</fullName>
    </submittedName>
</protein>
<evidence type="ECO:0000256" key="4">
    <source>
        <dbReference type="ARBA" id="ARBA00022723"/>
    </source>
</evidence>
<evidence type="ECO:0000259" key="9">
    <source>
        <dbReference type="Pfam" id="PF01431"/>
    </source>
</evidence>